<dbReference type="AlphaFoldDB" id="A0A1B0D7D6"/>
<dbReference type="GO" id="GO:0004518">
    <property type="term" value="F:nuclease activity"/>
    <property type="evidence" value="ECO:0007669"/>
    <property type="project" value="UniProtKB-KW"/>
</dbReference>
<dbReference type="Pfam" id="PF13359">
    <property type="entry name" value="DDE_Tnp_4"/>
    <property type="match status" value="1"/>
</dbReference>
<proteinExistence type="inferred from homology"/>
<evidence type="ECO:0000256" key="7">
    <source>
        <dbReference type="ARBA" id="ARBA00023242"/>
    </source>
</evidence>
<dbReference type="EMBL" id="AJVK01026876">
    <property type="status" value="NOT_ANNOTATED_CDS"/>
    <property type="molecule type" value="Genomic_DNA"/>
</dbReference>
<comment type="similarity">
    <text evidence="3">Belongs to the HARBI1 family.</text>
</comment>
<keyword evidence="5" id="KW-0479">Metal-binding</keyword>
<evidence type="ECO:0000256" key="5">
    <source>
        <dbReference type="ARBA" id="ARBA00022723"/>
    </source>
</evidence>
<comment type="cofactor">
    <cofactor evidence="1">
        <name>a divalent metal cation</name>
        <dbReference type="ChEBI" id="CHEBI:60240"/>
    </cofactor>
</comment>
<keyword evidence="6" id="KW-0378">Hydrolase</keyword>
<evidence type="ECO:0000256" key="3">
    <source>
        <dbReference type="ARBA" id="ARBA00006958"/>
    </source>
</evidence>
<keyword evidence="4" id="KW-0540">Nuclease</keyword>
<accession>A0A1B0D7D6</accession>
<comment type="subcellular location">
    <subcellularLocation>
        <location evidence="2">Nucleus</location>
    </subcellularLocation>
</comment>
<keyword evidence="7" id="KW-0539">Nucleus</keyword>
<dbReference type="GO" id="GO:0046872">
    <property type="term" value="F:metal ion binding"/>
    <property type="evidence" value="ECO:0007669"/>
    <property type="project" value="UniProtKB-KW"/>
</dbReference>
<name>A0A1B0D7D6_PHLPP</name>
<dbReference type="InterPro" id="IPR045249">
    <property type="entry name" value="HARBI1-like"/>
</dbReference>
<dbReference type="GO" id="GO:0005634">
    <property type="term" value="C:nucleus"/>
    <property type="evidence" value="ECO:0007669"/>
    <property type="project" value="UniProtKB-SubCell"/>
</dbReference>
<dbReference type="GO" id="GO:0016787">
    <property type="term" value="F:hydrolase activity"/>
    <property type="evidence" value="ECO:0007669"/>
    <property type="project" value="UniProtKB-KW"/>
</dbReference>
<evidence type="ECO:0000256" key="1">
    <source>
        <dbReference type="ARBA" id="ARBA00001968"/>
    </source>
</evidence>
<dbReference type="EnsemblMetazoa" id="PPAI003459-RA">
    <property type="protein sequence ID" value="PPAI003459-PA"/>
    <property type="gene ID" value="PPAI003459"/>
</dbReference>
<evidence type="ECO:0000256" key="6">
    <source>
        <dbReference type="ARBA" id="ARBA00022801"/>
    </source>
</evidence>
<evidence type="ECO:0000256" key="2">
    <source>
        <dbReference type="ARBA" id="ARBA00004123"/>
    </source>
</evidence>
<organism evidence="8 9">
    <name type="scientific">Phlebotomus papatasi</name>
    <name type="common">Sandfly</name>
    <dbReference type="NCBI Taxonomy" id="29031"/>
    <lineage>
        <taxon>Eukaryota</taxon>
        <taxon>Metazoa</taxon>
        <taxon>Ecdysozoa</taxon>
        <taxon>Arthropoda</taxon>
        <taxon>Hexapoda</taxon>
        <taxon>Insecta</taxon>
        <taxon>Pterygota</taxon>
        <taxon>Neoptera</taxon>
        <taxon>Endopterygota</taxon>
        <taxon>Diptera</taxon>
        <taxon>Nematocera</taxon>
        <taxon>Psychodoidea</taxon>
        <taxon>Psychodidae</taxon>
        <taxon>Phlebotomus</taxon>
        <taxon>Phlebotomus</taxon>
    </lineage>
</organism>
<dbReference type="VEuPathDB" id="VectorBase:PPAPM1_011650"/>
<keyword evidence="9" id="KW-1185">Reference proteome</keyword>
<reference evidence="8" key="1">
    <citation type="submission" date="2022-08" db="UniProtKB">
        <authorList>
            <consortium name="EnsemblMetazoa"/>
        </authorList>
    </citation>
    <scope>IDENTIFICATION</scope>
    <source>
        <strain evidence="8">Israel</strain>
    </source>
</reference>
<dbReference type="InterPro" id="IPR027806">
    <property type="entry name" value="HARBI1_dom"/>
</dbReference>
<evidence type="ECO:0000313" key="9">
    <source>
        <dbReference type="Proteomes" id="UP000092462"/>
    </source>
</evidence>
<protein>
    <submittedName>
        <fullName evidence="8">Uncharacterized protein</fullName>
    </submittedName>
</protein>
<dbReference type="PANTHER" id="PTHR22930">
    <property type="match status" value="1"/>
</dbReference>
<dbReference type="VEuPathDB" id="VectorBase:PPAI003459"/>
<sequence length="256" mass="29455">NSVVNIDQSTVCRAINETSLKIPKLFHRFVRLPTPEQQQQYVESFYEKFGFPRVVGLIDGTHIPCKSPGGPDAELFRCRKGYFSINCQVTCNADMRIMDLVTRWHGSAHDQTIFNFSTLKMKCEENYFGRYFLLGDNGYANKSYLLTPLSNPLTEQERKYNRIHKTTRNLVERCIGVWKTRFPVLQTKSRQKLKNTLKVITATAILHNIARDLNEPSPPPPEIPLPALYQEIHPVVRNLHEALPDNSTRNVIINTI</sequence>
<evidence type="ECO:0000313" key="8">
    <source>
        <dbReference type="EnsemblMetazoa" id="PPAI003459-PA"/>
    </source>
</evidence>
<evidence type="ECO:0000256" key="4">
    <source>
        <dbReference type="ARBA" id="ARBA00022722"/>
    </source>
</evidence>
<dbReference type="Proteomes" id="UP000092462">
    <property type="component" value="Unassembled WGS sequence"/>
</dbReference>
<dbReference type="PANTHER" id="PTHR22930:SF289">
    <property type="entry name" value="DDE TNP4 DOMAIN-CONTAINING PROTEIN-RELATED"/>
    <property type="match status" value="1"/>
</dbReference>